<protein>
    <submittedName>
        <fullName evidence="2">Uncharacterized protein</fullName>
    </submittedName>
</protein>
<comment type="caution">
    <text evidence="2">The sequence shown here is derived from an EMBL/GenBank/DDBJ whole genome shotgun (WGS) entry which is preliminary data.</text>
</comment>
<evidence type="ECO:0000313" key="2">
    <source>
        <dbReference type="EMBL" id="KAF7345995.1"/>
    </source>
</evidence>
<dbReference type="AlphaFoldDB" id="A0A8H6XTF4"/>
<dbReference type="EMBL" id="JACAZI010000013">
    <property type="protein sequence ID" value="KAF7345995.1"/>
    <property type="molecule type" value="Genomic_DNA"/>
</dbReference>
<name>A0A8H6XTF4_9AGAR</name>
<keyword evidence="3" id="KW-1185">Reference proteome</keyword>
<feature type="signal peptide" evidence="1">
    <location>
        <begin position="1"/>
        <end position="18"/>
    </location>
</feature>
<sequence length="257" mass="26825">MHSAFILFALATVAVSTAVKPIPGEGVYSATNLADLPHDPVNFTRPLANKLLDVLEKHRLTKVRCSGSSISILSQSNVPYWSFGGVGLHSHVSLGPGQVLAQHGNSSVVTQGIAVYDDVKDASAPYSYHITAGDSPALLPLDVGDITSGVLAARNDLVTVLNGDFLKDFAAAASGNLVGIAYIRSLDRAAVEHSQVVKFNFNTAKASGTSSAVGLAEIATGVPTFATRGVANSTAASDITILCVCDDWRTSCNPWLF</sequence>
<evidence type="ECO:0000313" key="3">
    <source>
        <dbReference type="Proteomes" id="UP000620124"/>
    </source>
</evidence>
<dbReference type="OrthoDB" id="2898635at2759"/>
<gene>
    <name evidence="2" type="ORF">MVEN_01622100</name>
</gene>
<organism evidence="2 3">
    <name type="scientific">Mycena venus</name>
    <dbReference type="NCBI Taxonomy" id="2733690"/>
    <lineage>
        <taxon>Eukaryota</taxon>
        <taxon>Fungi</taxon>
        <taxon>Dikarya</taxon>
        <taxon>Basidiomycota</taxon>
        <taxon>Agaricomycotina</taxon>
        <taxon>Agaricomycetes</taxon>
        <taxon>Agaricomycetidae</taxon>
        <taxon>Agaricales</taxon>
        <taxon>Marasmiineae</taxon>
        <taxon>Mycenaceae</taxon>
        <taxon>Mycena</taxon>
    </lineage>
</organism>
<evidence type="ECO:0000256" key="1">
    <source>
        <dbReference type="SAM" id="SignalP"/>
    </source>
</evidence>
<accession>A0A8H6XTF4</accession>
<keyword evidence="1" id="KW-0732">Signal</keyword>
<feature type="chain" id="PRO_5034396222" evidence="1">
    <location>
        <begin position="19"/>
        <end position="257"/>
    </location>
</feature>
<dbReference type="Proteomes" id="UP000620124">
    <property type="component" value="Unassembled WGS sequence"/>
</dbReference>
<proteinExistence type="predicted"/>
<reference evidence="2" key="1">
    <citation type="submission" date="2020-05" db="EMBL/GenBank/DDBJ databases">
        <title>Mycena genomes resolve the evolution of fungal bioluminescence.</title>
        <authorList>
            <person name="Tsai I.J."/>
        </authorList>
    </citation>
    <scope>NUCLEOTIDE SEQUENCE</scope>
    <source>
        <strain evidence="2">CCC161011</strain>
    </source>
</reference>